<name>A0A7H2BC68_9MICC</name>
<dbReference type="InterPro" id="IPR039421">
    <property type="entry name" value="Type_1_exporter"/>
</dbReference>
<dbReference type="GO" id="GO:0140359">
    <property type="term" value="F:ABC-type transporter activity"/>
    <property type="evidence" value="ECO:0007669"/>
    <property type="project" value="InterPro"/>
</dbReference>
<gene>
    <name evidence="10" type="ORF">IDM49_08430</name>
</gene>
<dbReference type="CDD" id="cd07346">
    <property type="entry name" value="ABC_6TM_exporters"/>
    <property type="match status" value="1"/>
</dbReference>
<sequence>MKSIFRIMRATHTLWPYYTGIIVCSILMSVTSLASPFIIKGATDAVVNSVNGTEQTPMSVIVWFAVAYFAAQLFNTVITNVGGFLGDVMSQKMRTILSTRYFEKLLVLPQSYFDSELTGTIISRLNRSITEVTNFVKMFSNTFFTMIITTIAVIGISGWYYWPLALLLVIIFPTYLWLTSKTSEKWQVWEAEKNKNIDIASGRFNEVIGQVRVVKSFGQERRELGLFKKHFNKTIGLTQAQSSFWHRMDVARRGFLDLVFFGLYLMIFLRTLAGDFTIGDMVLLIQLMGMAVQPISSLSWVVDTAQRAIAGSKDYFEVMELAPDQRALALVASTSGSQKSQPLKTLAGDDLIRFENVAFGYEGEANVLNDINLSVKRGEKIAFVGESGGGKSTLMALLEGLYDPRDGKVVVDGDVIESADLEKLRSRIGMVFQDASLFSGTIAENIAYSRPEATREEIIRAAEKANAHAFIEKFADGYDSLIGERGLKLSGGQKQRIAVARAILKDAPILILDEATSALDTKAERAVQAGLDKLMVGRTSLIIAHRLSTISAVDRIVTLKDGNIDEVGTPDELARSGGIYAELLSLQDSGKKADKKRLKNYDIVS</sequence>
<evidence type="ECO:0000256" key="4">
    <source>
        <dbReference type="ARBA" id="ARBA00022840"/>
    </source>
</evidence>
<evidence type="ECO:0000256" key="3">
    <source>
        <dbReference type="ARBA" id="ARBA00022741"/>
    </source>
</evidence>
<dbReference type="InterPro" id="IPR027417">
    <property type="entry name" value="P-loop_NTPase"/>
</dbReference>
<dbReference type="Proteomes" id="UP000516404">
    <property type="component" value="Chromosome"/>
</dbReference>
<dbReference type="SUPFAM" id="SSF52540">
    <property type="entry name" value="P-loop containing nucleoside triphosphate hydrolases"/>
    <property type="match status" value="1"/>
</dbReference>
<feature type="transmembrane region" description="Helical" evidence="7">
    <location>
        <begin position="255"/>
        <end position="273"/>
    </location>
</feature>
<dbReference type="PANTHER" id="PTHR24221:SF654">
    <property type="entry name" value="ATP-BINDING CASSETTE SUB-FAMILY B MEMBER 6"/>
    <property type="match status" value="1"/>
</dbReference>
<dbReference type="EMBL" id="CP061539">
    <property type="protein sequence ID" value="QNV37264.1"/>
    <property type="molecule type" value="Genomic_DNA"/>
</dbReference>
<dbReference type="InterPro" id="IPR017871">
    <property type="entry name" value="ABC_transporter-like_CS"/>
</dbReference>
<comment type="subcellular location">
    <subcellularLocation>
        <location evidence="1">Cell membrane</location>
        <topology evidence="1">Multi-pass membrane protein</topology>
    </subcellularLocation>
</comment>
<evidence type="ECO:0000256" key="5">
    <source>
        <dbReference type="ARBA" id="ARBA00022989"/>
    </source>
</evidence>
<dbReference type="GeneID" id="96624265"/>
<dbReference type="Pfam" id="PF00005">
    <property type="entry name" value="ABC_tran"/>
    <property type="match status" value="1"/>
</dbReference>
<evidence type="ECO:0000259" key="8">
    <source>
        <dbReference type="PROSITE" id="PS50893"/>
    </source>
</evidence>
<evidence type="ECO:0000256" key="6">
    <source>
        <dbReference type="ARBA" id="ARBA00023136"/>
    </source>
</evidence>
<dbReference type="Pfam" id="PF00664">
    <property type="entry name" value="ABC_membrane"/>
    <property type="match status" value="1"/>
</dbReference>
<feature type="domain" description="ABC transporter" evidence="8">
    <location>
        <begin position="352"/>
        <end position="586"/>
    </location>
</feature>
<evidence type="ECO:0000256" key="1">
    <source>
        <dbReference type="ARBA" id="ARBA00004651"/>
    </source>
</evidence>
<dbReference type="RefSeq" id="WP_190724184.1">
    <property type="nucleotide sequence ID" value="NZ_CP061539.1"/>
</dbReference>
<keyword evidence="3" id="KW-0547">Nucleotide-binding</keyword>
<dbReference type="Gene3D" id="1.20.1560.10">
    <property type="entry name" value="ABC transporter type 1, transmembrane domain"/>
    <property type="match status" value="1"/>
</dbReference>
<evidence type="ECO:0000256" key="7">
    <source>
        <dbReference type="SAM" id="Phobius"/>
    </source>
</evidence>
<keyword evidence="6 7" id="KW-0472">Membrane</keyword>
<evidence type="ECO:0000313" key="11">
    <source>
        <dbReference type="Proteomes" id="UP000516404"/>
    </source>
</evidence>
<feature type="domain" description="ABC transmembrane type-1" evidence="9">
    <location>
        <begin position="20"/>
        <end position="307"/>
    </location>
</feature>
<feature type="transmembrane region" description="Helical" evidence="7">
    <location>
        <begin position="59"/>
        <end position="85"/>
    </location>
</feature>
<organism evidence="10 11">
    <name type="scientific">Rothia terrae</name>
    <dbReference type="NCBI Taxonomy" id="396015"/>
    <lineage>
        <taxon>Bacteria</taxon>
        <taxon>Bacillati</taxon>
        <taxon>Actinomycetota</taxon>
        <taxon>Actinomycetes</taxon>
        <taxon>Micrococcales</taxon>
        <taxon>Micrococcaceae</taxon>
        <taxon>Rothia</taxon>
    </lineage>
</organism>
<dbReference type="GO" id="GO:0005886">
    <property type="term" value="C:plasma membrane"/>
    <property type="evidence" value="ECO:0007669"/>
    <property type="project" value="UniProtKB-SubCell"/>
</dbReference>
<dbReference type="AlphaFoldDB" id="A0A7H2BC68"/>
<proteinExistence type="predicted"/>
<evidence type="ECO:0000259" key="9">
    <source>
        <dbReference type="PROSITE" id="PS50929"/>
    </source>
</evidence>
<reference evidence="10 11" key="1">
    <citation type="submission" date="2020-09" db="EMBL/GenBank/DDBJ databases">
        <title>Investigation of environmental microbes.</title>
        <authorList>
            <person name="Ou Y."/>
            <person name="Kang Q."/>
        </authorList>
    </citation>
    <scope>NUCLEOTIDE SEQUENCE [LARGE SCALE GENOMIC DNA]</scope>
    <source>
        <strain evidence="10 11">KJZ-14</strain>
    </source>
</reference>
<dbReference type="PROSITE" id="PS50929">
    <property type="entry name" value="ABC_TM1F"/>
    <property type="match status" value="1"/>
</dbReference>
<accession>A0A7H2BC68</accession>
<dbReference type="InterPro" id="IPR003439">
    <property type="entry name" value="ABC_transporter-like_ATP-bd"/>
</dbReference>
<dbReference type="GO" id="GO:0016887">
    <property type="term" value="F:ATP hydrolysis activity"/>
    <property type="evidence" value="ECO:0007669"/>
    <property type="project" value="InterPro"/>
</dbReference>
<dbReference type="FunFam" id="3.40.50.300:FF:000218">
    <property type="entry name" value="Multidrug ABC transporter ATP-binding protein"/>
    <property type="match status" value="1"/>
</dbReference>
<dbReference type="SUPFAM" id="SSF90123">
    <property type="entry name" value="ABC transporter transmembrane region"/>
    <property type="match status" value="1"/>
</dbReference>
<dbReference type="InterPro" id="IPR011527">
    <property type="entry name" value="ABC1_TM_dom"/>
</dbReference>
<keyword evidence="11" id="KW-1185">Reference proteome</keyword>
<keyword evidence="4 10" id="KW-0067">ATP-binding</keyword>
<dbReference type="Gene3D" id="3.40.50.300">
    <property type="entry name" value="P-loop containing nucleotide triphosphate hydrolases"/>
    <property type="match status" value="1"/>
</dbReference>
<dbReference type="InterPro" id="IPR003593">
    <property type="entry name" value="AAA+_ATPase"/>
</dbReference>
<feature type="transmembrane region" description="Helical" evidence="7">
    <location>
        <begin position="160"/>
        <end position="178"/>
    </location>
</feature>
<dbReference type="PROSITE" id="PS00211">
    <property type="entry name" value="ABC_TRANSPORTER_1"/>
    <property type="match status" value="1"/>
</dbReference>
<keyword evidence="5 7" id="KW-1133">Transmembrane helix</keyword>
<dbReference type="KEGG" id="rter:IDM49_08430"/>
<evidence type="ECO:0000256" key="2">
    <source>
        <dbReference type="ARBA" id="ARBA00022692"/>
    </source>
</evidence>
<dbReference type="SMART" id="SM00382">
    <property type="entry name" value="AAA"/>
    <property type="match status" value="1"/>
</dbReference>
<dbReference type="PROSITE" id="PS50893">
    <property type="entry name" value="ABC_TRANSPORTER_2"/>
    <property type="match status" value="1"/>
</dbReference>
<keyword evidence="2 7" id="KW-0812">Transmembrane</keyword>
<feature type="transmembrane region" description="Helical" evidence="7">
    <location>
        <begin position="134"/>
        <end position="154"/>
    </location>
</feature>
<evidence type="ECO:0000313" key="10">
    <source>
        <dbReference type="EMBL" id="QNV37264.1"/>
    </source>
</evidence>
<protein>
    <submittedName>
        <fullName evidence="10">ABC transporter ATP-binding protein</fullName>
    </submittedName>
</protein>
<dbReference type="GO" id="GO:0005524">
    <property type="term" value="F:ATP binding"/>
    <property type="evidence" value="ECO:0007669"/>
    <property type="project" value="UniProtKB-KW"/>
</dbReference>
<feature type="transmembrane region" description="Helical" evidence="7">
    <location>
        <begin position="15"/>
        <end position="39"/>
    </location>
</feature>
<dbReference type="PANTHER" id="PTHR24221">
    <property type="entry name" value="ATP-BINDING CASSETTE SUB-FAMILY B"/>
    <property type="match status" value="1"/>
</dbReference>
<dbReference type="InterPro" id="IPR036640">
    <property type="entry name" value="ABC1_TM_sf"/>
</dbReference>